<accession>A0ABS3LX30</accession>
<reference evidence="2 3" key="1">
    <citation type="submission" date="2021-03" db="EMBL/GenBank/DDBJ databases">
        <title>The complete genome sequence of Acetobacter sacchari TBRC 11175.</title>
        <authorList>
            <person name="Charoenyingcharoen P."/>
            <person name="Yukphan P."/>
        </authorList>
    </citation>
    <scope>NUCLEOTIDE SEQUENCE [LARGE SCALE GENOMIC DNA]</scope>
    <source>
        <strain evidence="2 3">TBRC 11175</strain>
    </source>
</reference>
<evidence type="ECO:0000313" key="3">
    <source>
        <dbReference type="Proteomes" id="UP000664771"/>
    </source>
</evidence>
<name>A0ABS3LX30_9PROT</name>
<comment type="caution">
    <text evidence="2">The sequence shown here is derived from an EMBL/GenBank/DDBJ whole genome shotgun (WGS) entry which is preliminary data.</text>
</comment>
<sequence>MKNIFLVAAIISLPACTERSAVNEHNKAYAECDRIQNNIQENYYSHAKCLNNADNIMATKTGYDQSVITSINSSRNVIAKKLDSGTIGKEQAQAEFQKSVSEAKAHAASGDAEQSKQSAEVTIGVNSNLSKRHNMAGDAGKVAATPGGGVAGEADQNGGG</sequence>
<feature type="region of interest" description="Disordered" evidence="1">
    <location>
        <begin position="98"/>
        <end position="120"/>
    </location>
</feature>
<protein>
    <recommendedName>
        <fullName evidence="4">Lipoprotein</fullName>
    </recommendedName>
</protein>
<feature type="compositionally biased region" description="Gly residues" evidence="1">
    <location>
        <begin position="146"/>
        <end position="160"/>
    </location>
</feature>
<dbReference type="RefSeq" id="WP_207881735.1">
    <property type="nucleotide sequence ID" value="NZ_JAFVMF010000011.1"/>
</dbReference>
<proteinExistence type="predicted"/>
<gene>
    <name evidence="2" type="ORF">J2D73_11735</name>
</gene>
<dbReference type="Proteomes" id="UP000664771">
    <property type="component" value="Unassembled WGS sequence"/>
</dbReference>
<organism evidence="2 3">
    <name type="scientific">Acetobacter sacchari</name>
    <dbReference type="NCBI Taxonomy" id="2661687"/>
    <lineage>
        <taxon>Bacteria</taxon>
        <taxon>Pseudomonadati</taxon>
        <taxon>Pseudomonadota</taxon>
        <taxon>Alphaproteobacteria</taxon>
        <taxon>Acetobacterales</taxon>
        <taxon>Acetobacteraceae</taxon>
        <taxon>Acetobacter</taxon>
    </lineage>
</organism>
<evidence type="ECO:0000313" key="2">
    <source>
        <dbReference type="EMBL" id="MBO1360459.1"/>
    </source>
</evidence>
<evidence type="ECO:0008006" key="4">
    <source>
        <dbReference type="Google" id="ProtNLM"/>
    </source>
</evidence>
<feature type="region of interest" description="Disordered" evidence="1">
    <location>
        <begin position="132"/>
        <end position="160"/>
    </location>
</feature>
<evidence type="ECO:0000256" key="1">
    <source>
        <dbReference type="SAM" id="MobiDB-lite"/>
    </source>
</evidence>
<dbReference type="EMBL" id="JAFVMF010000011">
    <property type="protein sequence ID" value="MBO1360459.1"/>
    <property type="molecule type" value="Genomic_DNA"/>
</dbReference>
<keyword evidence="3" id="KW-1185">Reference proteome</keyword>